<keyword evidence="2" id="KW-0812">Transmembrane</keyword>
<protein>
    <submittedName>
        <fullName evidence="3">Uncharacterized protein</fullName>
    </submittedName>
</protein>
<feature type="transmembrane region" description="Helical" evidence="2">
    <location>
        <begin position="180"/>
        <end position="200"/>
    </location>
</feature>
<gene>
    <name evidence="3" type="ORF">CTOB1V02_LOCUS4690</name>
</gene>
<feature type="compositionally biased region" description="Polar residues" evidence="1">
    <location>
        <begin position="1"/>
        <end position="16"/>
    </location>
</feature>
<feature type="transmembrane region" description="Helical" evidence="2">
    <location>
        <begin position="106"/>
        <end position="130"/>
    </location>
</feature>
<feature type="transmembrane region" description="Helical" evidence="2">
    <location>
        <begin position="63"/>
        <end position="86"/>
    </location>
</feature>
<feature type="region of interest" description="Disordered" evidence="1">
    <location>
        <begin position="211"/>
        <end position="246"/>
    </location>
</feature>
<reference evidence="3" key="1">
    <citation type="submission" date="2020-11" db="EMBL/GenBank/DDBJ databases">
        <authorList>
            <person name="Tran Van P."/>
        </authorList>
    </citation>
    <scope>NUCLEOTIDE SEQUENCE</scope>
</reference>
<organism evidence="3">
    <name type="scientific">Cyprideis torosa</name>
    <dbReference type="NCBI Taxonomy" id="163714"/>
    <lineage>
        <taxon>Eukaryota</taxon>
        <taxon>Metazoa</taxon>
        <taxon>Ecdysozoa</taxon>
        <taxon>Arthropoda</taxon>
        <taxon>Crustacea</taxon>
        <taxon>Oligostraca</taxon>
        <taxon>Ostracoda</taxon>
        <taxon>Podocopa</taxon>
        <taxon>Podocopida</taxon>
        <taxon>Cytherocopina</taxon>
        <taxon>Cytheroidea</taxon>
        <taxon>Cytherideidae</taxon>
        <taxon>Cyprideis</taxon>
    </lineage>
</organism>
<evidence type="ECO:0000313" key="3">
    <source>
        <dbReference type="EMBL" id="CAD7226775.1"/>
    </source>
</evidence>
<name>A0A7R8WCE9_9CRUS</name>
<feature type="transmembrane region" description="Helical" evidence="2">
    <location>
        <begin position="151"/>
        <end position="168"/>
    </location>
</feature>
<keyword evidence="2" id="KW-1133">Transmembrane helix</keyword>
<keyword evidence="2" id="KW-0472">Membrane</keyword>
<evidence type="ECO:0000256" key="2">
    <source>
        <dbReference type="SAM" id="Phobius"/>
    </source>
</evidence>
<feature type="region of interest" description="Disordered" evidence="1">
    <location>
        <begin position="1"/>
        <end position="38"/>
    </location>
</feature>
<proteinExistence type="predicted"/>
<sequence>MAMSDENGSPASTANPNDEVENGLSHAEEGHGTNEPAAVTDRLVTDQLTVVEKAKPLNRRDIILSWHMLMKLIEIILDTCALGFYISGIPHHNLSDDPENSTFTAILFIGSRWMFICFMGSGIAAIFAVLTHTSAYFFGRGPKLTEVLMNLFVGISAFGSSVGLFVKAGEVGDDSFKGNAMVGCVLLFLTSLAFLIDAFLGYRAVPPQETAEDAAGAAESTTDGLSPPAGGQAPTTHPHAKGERFRQVVREVQKSRMSRKWRNPENY</sequence>
<evidence type="ECO:0000256" key="1">
    <source>
        <dbReference type="SAM" id="MobiDB-lite"/>
    </source>
</evidence>
<dbReference type="AlphaFoldDB" id="A0A7R8WCE9"/>
<accession>A0A7R8WCE9</accession>
<dbReference type="EMBL" id="OB660929">
    <property type="protein sequence ID" value="CAD7226775.1"/>
    <property type="molecule type" value="Genomic_DNA"/>
</dbReference>